<reference evidence="11" key="1">
    <citation type="submission" date="2022-03" db="EMBL/GenBank/DDBJ databases">
        <authorList>
            <person name="Martin C."/>
        </authorList>
    </citation>
    <scope>NUCLEOTIDE SEQUENCE</scope>
</reference>
<dbReference type="InterPro" id="IPR018499">
    <property type="entry name" value="Tetraspanin/Peripherin"/>
</dbReference>
<comment type="similarity">
    <text evidence="2">Belongs to the tetraspanin (TM4SF) family.</text>
</comment>
<dbReference type="InterPro" id="IPR027417">
    <property type="entry name" value="P-loop_NTPase"/>
</dbReference>
<dbReference type="Proteomes" id="UP000749559">
    <property type="component" value="Unassembled WGS sequence"/>
</dbReference>
<dbReference type="PANTHER" id="PTHR45704">
    <property type="entry name" value="RAS-LIKE FAMILY MEMBER 11"/>
    <property type="match status" value="1"/>
</dbReference>
<evidence type="ECO:0000256" key="3">
    <source>
        <dbReference type="ARBA" id="ARBA00008344"/>
    </source>
</evidence>
<dbReference type="SUPFAM" id="SSF48652">
    <property type="entry name" value="Tetraspanin"/>
    <property type="match status" value="1"/>
</dbReference>
<feature type="transmembrane region" description="Helical" evidence="10">
    <location>
        <begin position="370"/>
        <end position="393"/>
    </location>
</feature>
<dbReference type="GO" id="GO:0005525">
    <property type="term" value="F:GTP binding"/>
    <property type="evidence" value="ECO:0007669"/>
    <property type="project" value="InterPro"/>
</dbReference>
<feature type="transmembrane region" description="Helical" evidence="10">
    <location>
        <begin position="485"/>
        <end position="513"/>
    </location>
</feature>
<evidence type="ECO:0000313" key="12">
    <source>
        <dbReference type="Proteomes" id="UP000749559"/>
    </source>
</evidence>
<feature type="transmembrane region" description="Helical" evidence="10">
    <location>
        <begin position="340"/>
        <end position="363"/>
    </location>
</feature>
<sequence length="521" mass="57822">MTGTYGPYSIYVLGCEGVGKTAIVVRYLTKRFLPEYCHADNTVYERLVVVDDKPVQLKIHNPTGKGMRSKLQEKSTFTKTDGFIVAYDITNRASFEGAMDILDIIKRETKSDRSKERAPPTILVGTKTDLNHLRKVSSAEAHRCCWSYVCCTFQECSAASWSSEVEQIFLSLIRKMMEKNIGTPKRRRKISAGAMMNSGMRPTLPQVENLRKDTIQRRFSSLIAPILRDRTSSMSDDKVEDATQMSHKSISCFHSESVNWKSCRFTTVFWVGFAGVTVSSGIINKMGLGGCYSCIKYLMFAFNFLFWLVGCAILGVAIWVRVDPDFKKYVEGNFEQLYTGAYILMGIGVLIMIIGFLGCCGAIKESQCMLATFFVLLFLIFAILVAAGVYALVQQDDLKSEVNKVLQGRVADYHQNEGSKTFMDNIQVNFKCCGASAGSGDYLLTGVKDLFGGNKVGGIPETCGDIVQQVKPCTQQMFDFLKEHVIIIAGVAIGIGVVMVLGMTFSCLLCCVIRRAESHTV</sequence>
<evidence type="ECO:0000256" key="5">
    <source>
        <dbReference type="ARBA" id="ARBA00022692"/>
    </source>
</evidence>
<evidence type="ECO:0000256" key="6">
    <source>
        <dbReference type="ARBA" id="ARBA00022801"/>
    </source>
</evidence>
<proteinExistence type="inferred from homology"/>
<keyword evidence="7 10" id="KW-1133">Transmembrane helix</keyword>
<dbReference type="PROSITE" id="PS51421">
    <property type="entry name" value="RAS"/>
    <property type="match status" value="1"/>
</dbReference>
<comment type="caution">
    <text evidence="11">The sequence shown here is derived from an EMBL/GenBank/DDBJ whole genome shotgun (WGS) entry which is preliminary data.</text>
</comment>
<dbReference type="GO" id="GO:0003925">
    <property type="term" value="F:G protein activity"/>
    <property type="evidence" value="ECO:0007669"/>
    <property type="project" value="UniProtKB-EC"/>
</dbReference>
<dbReference type="Gene3D" id="3.40.50.300">
    <property type="entry name" value="P-loop containing nucleotide triphosphate hydrolases"/>
    <property type="match status" value="1"/>
</dbReference>
<organism evidence="11 12">
    <name type="scientific">Owenia fusiformis</name>
    <name type="common">Polychaete worm</name>
    <dbReference type="NCBI Taxonomy" id="6347"/>
    <lineage>
        <taxon>Eukaryota</taxon>
        <taxon>Metazoa</taxon>
        <taxon>Spiralia</taxon>
        <taxon>Lophotrochozoa</taxon>
        <taxon>Annelida</taxon>
        <taxon>Polychaeta</taxon>
        <taxon>Sedentaria</taxon>
        <taxon>Canalipalpata</taxon>
        <taxon>Sabellida</taxon>
        <taxon>Oweniida</taxon>
        <taxon>Oweniidae</taxon>
        <taxon>Owenia</taxon>
    </lineage>
</organism>
<dbReference type="InterPro" id="IPR051065">
    <property type="entry name" value="Ras-related_GTPase"/>
</dbReference>
<keyword evidence="6" id="KW-0378">Hydrolase</keyword>
<evidence type="ECO:0000256" key="10">
    <source>
        <dbReference type="SAM" id="Phobius"/>
    </source>
</evidence>
<dbReference type="SMART" id="SM00174">
    <property type="entry name" value="RHO"/>
    <property type="match status" value="1"/>
</dbReference>
<evidence type="ECO:0000256" key="1">
    <source>
        <dbReference type="ARBA" id="ARBA00004141"/>
    </source>
</evidence>
<dbReference type="InterPro" id="IPR001806">
    <property type="entry name" value="Small_GTPase"/>
</dbReference>
<keyword evidence="5 10" id="KW-0812">Transmembrane</keyword>
<dbReference type="SMART" id="SM00173">
    <property type="entry name" value="RAS"/>
    <property type="match status" value="1"/>
</dbReference>
<evidence type="ECO:0000256" key="8">
    <source>
        <dbReference type="ARBA" id="ARBA00023136"/>
    </source>
</evidence>
<keyword evidence="8 10" id="KW-0472">Membrane</keyword>
<keyword evidence="12" id="KW-1185">Reference proteome</keyword>
<evidence type="ECO:0000256" key="2">
    <source>
        <dbReference type="ARBA" id="ARBA00006840"/>
    </source>
</evidence>
<dbReference type="PRINTS" id="PR00259">
    <property type="entry name" value="TMFOUR"/>
</dbReference>
<evidence type="ECO:0000256" key="9">
    <source>
        <dbReference type="ARBA" id="ARBA00048098"/>
    </source>
</evidence>
<comment type="subcellular location">
    <subcellularLocation>
        <location evidence="1">Membrane</location>
        <topology evidence="1">Multi-pass membrane protein</topology>
    </subcellularLocation>
</comment>
<feature type="transmembrane region" description="Helical" evidence="10">
    <location>
        <begin position="295"/>
        <end position="320"/>
    </location>
</feature>
<dbReference type="GO" id="GO:0016020">
    <property type="term" value="C:membrane"/>
    <property type="evidence" value="ECO:0007669"/>
    <property type="project" value="UniProtKB-SubCell"/>
</dbReference>
<dbReference type="OrthoDB" id="432835at2759"/>
<dbReference type="Pfam" id="PF00335">
    <property type="entry name" value="Tetraspanin"/>
    <property type="match status" value="1"/>
</dbReference>
<dbReference type="EMBL" id="CAIIXF020000006">
    <property type="protein sequence ID" value="CAH1786569.1"/>
    <property type="molecule type" value="Genomic_DNA"/>
</dbReference>
<name>A0A8S4P504_OWEFU</name>
<protein>
    <recommendedName>
        <fullName evidence="4">small monomeric GTPase</fullName>
        <ecNumber evidence="4">3.6.5.2</ecNumber>
    </recommendedName>
</protein>
<dbReference type="CDD" id="cd03127">
    <property type="entry name" value="tetraspanin_LEL"/>
    <property type="match status" value="1"/>
</dbReference>
<dbReference type="InterPro" id="IPR008952">
    <property type="entry name" value="Tetraspanin_EC2_sf"/>
</dbReference>
<gene>
    <name evidence="11" type="ORF">OFUS_LOCUS12439</name>
</gene>
<dbReference type="SMART" id="SM00175">
    <property type="entry name" value="RAB"/>
    <property type="match status" value="1"/>
</dbReference>
<dbReference type="AlphaFoldDB" id="A0A8S4P504"/>
<evidence type="ECO:0000256" key="4">
    <source>
        <dbReference type="ARBA" id="ARBA00011984"/>
    </source>
</evidence>
<dbReference type="Gene3D" id="1.10.1450.10">
    <property type="entry name" value="Tetraspanin"/>
    <property type="match status" value="1"/>
</dbReference>
<evidence type="ECO:0000256" key="7">
    <source>
        <dbReference type="ARBA" id="ARBA00022989"/>
    </source>
</evidence>
<feature type="transmembrane region" description="Helical" evidence="10">
    <location>
        <begin position="265"/>
        <end position="283"/>
    </location>
</feature>
<evidence type="ECO:0000313" key="11">
    <source>
        <dbReference type="EMBL" id="CAH1786569.1"/>
    </source>
</evidence>
<dbReference type="Pfam" id="PF00071">
    <property type="entry name" value="Ras"/>
    <property type="match status" value="1"/>
</dbReference>
<dbReference type="InterPro" id="IPR018503">
    <property type="entry name" value="Tetraspanin_CS"/>
</dbReference>
<comment type="similarity">
    <text evidence="3">Belongs to the small GTPase superfamily. Ras family.</text>
</comment>
<accession>A0A8S4P504</accession>
<dbReference type="PROSITE" id="PS00421">
    <property type="entry name" value="TM4_1"/>
    <property type="match status" value="1"/>
</dbReference>
<comment type="catalytic activity">
    <reaction evidence="9">
        <text>GTP + H2O = GDP + phosphate + H(+)</text>
        <dbReference type="Rhea" id="RHEA:19669"/>
        <dbReference type="ChEBI" id="CHEBI:15377"/>
        <dbReference type="ChEBI" id="CHEBI:15378"/>
        <dbReference type="ChEBI" id="CHEBI:37565"/>
        <dbReference type="ChEBI" id="CHEBI:43474"/>
        <dbReference type="ChEBI" id="CHEBI:58189"/>
        <dbReference type="EC" id="3.6.5.2"/>
    </reaction>
</comment>
<dbReference type="PROSITE" id="PS51419">
    <property type="entry name" value="RAB"/>
    <property type="match status" value="1"/>
</dbReference>
<dbReference type="EC" id="3.6.5.2" evidence="4"/>
<dbReference type="SUPFAM" id="SSF52540">
    <property type="entry name" value="P-loop containing nucleoside triphosphate hydrolases"/>
    <property type="match status" value="1"/>
</dbReference>